<dbReference type="Gene3D" id="1.20.1280.50">
    <property type="match status" value="1"/>
</dbReference>
<dbReference type="InterPro" id="IPR055294">
    <property type="entry name" value="FBL60-like"/>
</dbReference>
<dbReference type="Proteomes" id="UP000504610">
    <property type="component" value="Chromosome 8"/>
</dbReference>
<reference evidence="2" key="1">
    <citation type="journal article" date="2019" name="Database">
        <title>The radish genome database (RadishGD): an integrated information resource for radish genomics.</title>
        <authorList>
            <person name="Yu H.J."/>
            <person name="Baek S."/>
            <person name="Lee Y.J."/>
            <person name="Cho A."/>
            <person name="Mun J.H."/>
        </authorList>
    </citation>
    <scope>NUCLEOTIDE SEQUENCE [LARGE SCALE GENOMIC DNA]</scope>
    <source>
        <strain evidence="2">cv. WK10039</strain>
    </source>
</reference>
<organism evidence="2 3">
    <name type="scientific">Raphanus sativus</name>
    <name type="common">Radish</name>
    <name type="synonym">Raphanus raphanistrum var. sativus</name>
    <dbReference type="NCBI Taxonomy" id="3726"/>
    <lineage>
        <taxon>Eukaryota</taxon>
        <taxon>Viridiplantae</taxon>
        <taxon>Streptophyta</taxon>
        <taxon>Embryophyta</taxon>
        <taxon>Tracheophyta</taxon>
        <taxon>Spermatophyta</taxon>
        <taxon>Magnoliopsida</taxon>
        <taxon>eudicotyledons</taxon>
        <taxon>Gunneridae</taxon>
        <taxon>Pentapetalae</taxon>
        <taxon>rosids</taxon>
        <taxon>malvids</taxon>
        <taxon>Brassicales</taxon>
        <taxon>Brassicaceae</taxon>
        <taxon>Brassiceae</taxon>
        <taxon>Raphanus</taxon>
    </lineage>
</organism>
<sequence length="283" mass="32210">MMDRFKGVADDIICHILSFLPIEEAALTSLLSKRWRNLFAFRQNLHLDDHGAVDGGRDSFIDFVDNVLSVSGSFPMRNICIKCRNCINAETGPVTRWMTDAVRHSVVNLDIDVIAAGDVSLVPLEIFTCRTLAATCIAFCSWREEVPVFINLSLLIITIDFPSYNWELLPLLLNKSPNLQTLVINGLMRVDNAEREYGFSPVRVLKITEYGGEVEEREQMKLFLEKLTCLELVKVRVYAITDEEKSSITSDLLMLPRPSMCKLQIMFCEKSRSKLNRGRRLLS</sequence>
<dbReference type="OrthoDB" id="1083866at2759"/>
<reference evidence="3" key="2">
    <citation type="submission" date="2025-08" db="UniProtKB">
        <authorList>
            <consortium name="RefSeq"/>
        </authorList>
    </citation>
    <scope>IDENTIFICATION</scope>
    <source>
        <tissue evidence="3">Leaf</tissue>
    </source>
</reference>
<keyword evidence="2" id="KW-1185">Reference proteome</keyword>
<dbReference type="AlphaFoldDB" id="A0A9W3CB79"/>
<dbReference type="CDD" id="cd22160">
    <property type="entry name" value="F-box_AtFBL13-like"/>
    <property type="match status" value="1"/>
</dbReference>
<dbReference type="SMART" id="SM00579">
    <property type="entry name" value="FBD"/>
    <property type="match status" value="1"/>
</dbReference>
<dbReference type="SUPFAM" id="SSF81383">
    <property type="entry name" value="F-box domain"/>
    <property type="match status" value="1"/>
</dbReference>
<dbReference type="InterPro" id="IPR053781">
    <property type="entry name" value="F-box_AtFBL13-like"/>
</dbReference>
<protein>
    <submittedName>
        <fullName evidence="3">F-box protein At4g22280-like</fullName>
    </submittedName>
</protein>
<dbReference type="InterPro" id="IPR036047">
    <property type="entry name" value="F-box-like_dom_sf"/>
</dbReference>
<dbReference type="Pfam" id="PF00646">
    <property type="entry name" value="F-box"/>
    <property type="match status" value="1"/>
</dbReference>
<dbReference type="PANTHER" id="PTHR31293">
    <property type="entry name" value="RNI-LIKE SUPERFAMILY PROTEIN"/>
    <property type="match status" value="1"/>
</dbReference>
<dbReference type="RefSeq" id="XP_056848837.1">
    <property type="nucleotide sequence ID" value="XM_056992857.1"/>
</dbReference>
<name>A0A9W3CB79_RAPSA</name>
<dbReference type="PANTHER" id="PTHR31293:SF16">
    <property type="entry name" value="RNI-LIKE SUPERFAMILY PROTEIN"/>
    <property type="match status" value="1"/>
</dbReference>
<feature type="domain" description="FBD" evidence="1">
    <location>
        <begin position="196"/>
        <end position="266"/>
    </location>
</feature>
<dbReference type="GeneID" id="108820035"/>
<evidence type="ECO:0000313" key="3">
    <source>
        <dbReference type="RefSeq" id="XP_056848837.1"/>
    </source>
</evidence>
<gene>
    <name evidence="3" type="primary">LOC108820035</name>
</gene>
<accession>A0A9W3CB79</accession>
<proteinExistence type="predicted"/>
<dbReference type="InterPro" id="IPR001810">
    <property type="entry name" value="F-box_dom"/>
</dbReference>
<dbReference type="InterPro" id="IPR006566">
    <property type="entry name" value="FBD"/>
</dbReference>
<evidence type="ECO:0000313" key="2">
    <source>
        <dbReference type="Proteomes" id="UP000504610"/>
    </source>
</evidence>
<evidence type="ECO:0000259" key="1">
    <source>
        <dbReference type="SMART" id="SM00579"/>
    </source>
</evidence>
<dbReference type="KEGG" id="rsz:108820035"/>